<dbReference type="FunFam" id="1.10.340.70:FF:000006">
    <property type="entry name" value="Retrovirus-related Pol polyprotein from transposon 297-like Protein"/>
    <property type="match status" value="1"/>
</dbReference>
<dbReference type="PROSITE" id="PS50994">
    <property type="entry name" value="INTEGRASE"/>
    <property type="match status" value="1"/>
</dbReference>
<dbReference type="Pfam" id="PF17919">
    <property type="entry name" value="RT_RNaseH_2"/>
    <property type="match status" value="1"/>
</dbReference>
<evidence type="ECO:0000256" key="8">
    <source>
        <dbReference type="ARBA" id="ARBA00022918"/>
    </source>
</evidence>
<dbReference type="SUPFAM" id="SSF53098">
    <property type="entry name" value="Ribonuclease H-like"/>
    <property type="match status" value="1"/>
</dbReference>
<reference evidence="13" key="1">
    <citation type="submission" date="2019-12" db="EMBL/GenBank/DDBJ databases">
        <title>An insight into the sialome of adult female Ixodes ricinus ticks feeding for 6 days.</title>
        <authorList>
            <person name="Perner J."/>
            <person name="Ribeiro J.M.C."/>
        </authorList>
    </citation>
    <scope>NUCLEOTIDE SEQUENCE</scope>
    <source>
        <strain evidence="13">Semi-engorged</strain>
        <tissue evidence="13">Salivary glands</tissue>
    </source>
</reference>
<keyword evidence="6" id="KW-0255">Endonuclease</keyword>
<evidence type="ECO:0000256" key="1">
    <source>
        <dbReference type="ARBA" id="ARBA00012493"/>
    </source>
</evidence>
<dbReference type="InterPro" id="IPR043128">
    <property type="entry name" value="Rev_trsase/Diguanyl_cyclase"/>
</dbReference>
<dbReference type="InterPro" id="IPR041588">
    <property type="entry name" value="Integrase_H2C2"/>
</dbReference>
<dbReference type="Pfam" id="PF00665">
    <property type="entry name" value="rve"/>
    <property type="match status" value="1"/>
</dbReference>
<evidence type="ECO:0000259" key="11">
    <source>
        <dbReference type="PROSITE" id="PS50878"/>
    </source>
</evidence>
<dbReference type="PROSITE" id="PS50878">
    <property type="entry name" value="RT_POL"/>
    <property type="match status" value="1"/>
</dbReference>
<dbReference type="CDD" id="cd09274">
    <property type="entry name" value="RNase_HI_RT_Ty3"/>
    <property type="match status" value="1"/>
</dbReference>
<dbReference type="Gene3D" id="1.10.340.70">
    <property type="match status" value="1"/>
</dbReference>
<accession>A0A6B0VED3</accession>
<evidence type="ECO:0000256" key="7">
    <source>
        <dbReference type="ARBA" id="ARBA00022801"/>
    </source>
</evidence>
<evidence type="ECO:0000256" key="9">
    <source>
        <dbReference type="ARBA" id="ARBA00023268"/>
    </source>
</evidence>
<sequence>MLELGIVRPSSSPWSSPLHMVPKSTPGDWRPCGDYRSLNQVTQPDRYPVPHLHDFVATLHGATVFSKVDLVKAYHQIPVEEADIAKTAITTPFGLFEYTRMPFGLRNASQTFQRFIDEITRGLDFCYAYVDDILVASTSAEEHAKHLRQLFTRLEEYGVLINPDKCQFGANEINFLGHHINSNGLRPLGDKVQAIRDYPQPGNKRKLRQFLGLINFHRRFLPGCARTLQPLNNLLSSPGPNTAPLEWTDQAQASFVQIKEDLAAAALLVHPQPDAATRLMVDASDGGVGAVLQQLVGETWQPLAFFSKSLSPAETRYSTYGRELLAVYMAVRYFRHFLEGRSFHIMTDHKPLIHAFTTKTDGLSPREVRHLAFISEFCTDIRHVKGTENTAADTLSRANVGSLTSATPIDFDKMATLQRDDEELRDLRASSATLIFQEVPLPTCTQLLTCDISTGTARPFVPKSFRRPVFDSLHNLSHPGIRATQALVKARYVWPGMNTDIRDWARTCTQCQRSKVQRHTVSPLSPFLPPDARFSEVHIDIVGPLPPSQDCSYILTCVDRFTRWPEAIPLRDMSAETVAKAFLQTWIARFGTPSKVTTDRGRQFESALFREFLTLLGTHRIRTTAYHPTANGLVERMHHHLKASITAYGEPSRWTEVLPLVLLGMRTTLKSDLQCTSAELLYGTTLRLPGEFVAANVNEQLPDPLKYVSRLRTIMDSLRPTPTRAKQSPTVYLFKELDTCTHIFLRRDAVRKPLQPPYDGPFKVLRRGAKHYTIEVRGRSEVVSVDRLKPAHLEHSISTPTSAPPRDSTDSPTTRGGRRVRQPVRFVP</sequence>
<dbReference type="AlphaFoldDB" id="A0A6B0VED3"/>
<dbReference type="GO" id="GO:0008233">
    <property type="term" value="F:peptidase activity"/>
    <property type="evidence" value="ECO:0007669"/>
    <property type="project" value="UniProtKB-KW"/>
</dbReference>
<feature type="domain" description="Integrase catalytic" evidence="12">
    <location>
        <begin position="522"/>
        <end position="697"/>
    </location>
</feature>
<dbReference type="Gene3D" id="3.30.420.10">
    <property type="entry name" value="Ribonuclease H-like superfamily/Ribonuclease H"/>
    <property type="match status" value="1"/>
</dbReference>
<evidence type="ECO:0000256" key="3">
    <source>
        <dbReference type="ARBA" id="ARBA00022679"/>
    </source>
</evidence>
<keyword evidence="9" id="KW-0511">Multifunctional enzyme</keyword>
<dbReference type="FunFam" id="3.30.70.270:FF:000164">
    <property type="match status" value="1"/>
</dbReference>
<dbReference type="InterPro" id="IPR001584">
    <property type="entry name" value="Integrase_cat-core"/>
</dbReference>
<keyword evidence="7" id="KW-0378">Hydrolase</keyword>
<keyword evidence="3" id="KW-0808">Transferase</keyword>
<dbReference type="InterPro" id="IPR012337">
    <property type="entry name" value="RNaseH-like_sf"/>
</dbReference>
<dbReference type="GO" id="GO:0042575">
    <property type="term" value="C:DNA polymerase complex"/>
    <property type="evidence" value="ECO:0007669"/>
    <property type="project" value="UniProtKB-ARBA"/>
</dbReference>
<evidence type="ECO:0000256" key="2">
    <source>
        <dbReference type="ARBA" id="ARBA00022670"/>
    </source>
</evidence>
<feature type="domain" description="Reverse transcriptase" evidence="11">
    <location>
        <begin position="2"/>
        <end position="180"/>
    </location>
</feature>
<evidence type="ECO:0000256" key="4">
    <source>
        <dbReference type="ARBA" id="ARBA00022695"/>
    </source>
</evidence>
<dbReference type="Pfam" id="PF17921">
    <property type="entry name" value="Integrase_H2C2"/>
    <property type="match status" value="1"/>
</dbReference>
<dbReference type="FunFam" id="3.10.20.370:FF:000001">
    <property type="entry name" value="Retrovirus-related Pol polyprotein from transposon 17.6-like protein"/>
    <property type="match status" value="1"/>
</dbReference>
<evidence type="ECO:0000256" key="10">
    <source>
        <dbReference type="SAM" id="MobiDB-lite"/>
    </source>
</evidence>
<feature type="region of interest" description="Disordered" evidence="10">
    <location>
        <begin position="794"/>
        <end position="828"/>
    </location>
</feature>
<dbReference type="FunFam" id="3.30.420.10:FF:000032">
    <property type="entry name" value="Retrovirus-related Pol polyprotein from transposon 297-like Protein"/>
    <property type="match status" value="1"/>
</dbReference>
<dbReference type="PANTHER" id="PTHR37984:SF5">
    <property type="entry name" value="PROTEIN NYNRIN-LIKE"/>
    <property type="match status" value="1"/>
</dbReference>
<keyword evidence="2" id="KW-0645">Protease</keyword>
<dbReference type="Gene3D" id="3.10.20.370">
    <property type="match status" value="1"/>
</dbReference>
<keyword evidence="8" id="KW-0695">RNA-directed DNA polymerase</keyword>
<keyword evidence="5" id="KW-0540">Nuclease</keyword>
<dbReference type="FunFam" id="3.10.10.10:FF:000007">
    <property type="entry name" value="Retrovirus-related Pol polyprotein from transposon 17.6-like Protein"/>
    <property type="match status" value="1"/>
</dbReference>
<dbReference type="InterPro" id="IPR050951">
    <property type="entry name" value="Retrovirus_Pol_polyprotein"/>
</dbReference>
<dbReference type="PANTHER" id="PTHR37984">
    <property type="entry name" value="PROTEIN CBG26694"/>
    <property type="match status" value="1"/>
</dbReference>
<dbReference type="CDD" id="cd01647">
    <property type="entry name" value="RT_LTR"/>
    <property type="match status" value="1"/>
</dbReference>
<dbReference type="GO" id="GO:0015074">
    <property type="term" value="P:DNA integration"/>
    <property type="evidence" value="ECO:0007669"/>
    <property type="project" value="InterPro"/>
</dbReference>
<dbReference type="GO" id="GO:0004519">
    <property type="term" value="F:endonuclease activity"/>
    <property type="evidence" value="ECO:0007669"/>
    <property type="project" value="UniProtKB-KW"/>
</dbReference>
<dbReference type="EMBL" id="GIFC01018600">
    <property type="protein sequence ID" value="MXV00684.1"/>
    <property type="molecule type" value="Transcribed_RNA"/>
</dbReference>
<dbReference type="GO" id="GO:0003964">
    <property type="term" value="F:RNA-directed DNA polymerase activity"/>
    <property type="evidence" value="ECO:0007669"/>
    <property type="project" value="UniProtKB-KW"/>
</dbReference>
<dbReference type="EC" id="2.7.7.49" evidence="1"/>
<dbReference type="SUPFAM" id="SSF56672">
    <property type="entry name" value="DNA/RNA polymerases"/>
    <property type="match status" value="1"/>
</dbReference>
<protein>
    <recommendedName>
        <fullName evidence="1">RNA-directed DNA polymerase</fullName>
        <ecNumber evidence="1">2.7.7.49</ecNumber>
    </recommendedName>
</protein>
<proteinExistence type="predicted"/>
<dbReference type="Gene3D" id="3.30.70.270">
    <property type="match status" value="2"/>
</dbReference>
<evidence type="ECO:0000259" key="12">
    <source>
        <dbReference type="PROSITE" id="PS50994"/>
    </source>
</evidence>
<dbReference type="InterPro" id="IPR041577">
    <property type="entry name" value="RT_RNaseH_2"/>
</dbReference>
<dbReference type="InterPro" id="IPR043502">
    <property type="entry name" value="DNA/RNA_pol_sf"/>
</dbReference>
<name>A0A6B0VED3_IXORI</name>
<keyword evidence="4" id="KW-0548">Nucleotidyltransferase</keyword>
<dbReference type="InterPro" id="IPR000477">
    <property type="entry name" value="RT_dom"/>
</dbReference>
<dbReference type="GO" id="GO:0006508">
    <property type="term" value="P:proteolysis"/>
    <property type="evidence" value="ECO:0007669"/>
    <property type="project" value="UniProtKB-KW"/>
</dbReference>
<dbReference type="Pfam" id="PF00078">
    <property type="entry name" value="RVT_1"/>
    <property type="match status" value="1"/>
</dbReference>
<evidence type="ECO:0000313" key="13">
    <source>
        <dbReference type="EMBL" id="MXV00684.1"/>
    </source>
</evidence>
<organism evidence="13">
    <name type="scientific">Ixodes ricinus</name>
    <name type="common">Common tick</name>
    <name type="synonym">Acarus ricinus</name>
    <dbReference type="NCBI Taxonomy" id="34613"/>
    <lineage>
        <taxon>Eukaryota</taxon>
        <taxon>Metazoa</taxon>
        <taxon>Ecdysozoa</taxon>
        <taxon>Arthropoda</taxon>
        <taxon>Chelicerata</taxon>
        <taxon>Arachnida</taxon>
        <taxon>Acari</taxon>
        <taxon>Parasitiformes</taxon>
        <taxon>Ixodida</taxon>
        <taxon>Ixodoidea</taxon>
        <taxon>Ixodidae</taxon>
        <taxon>Ixodinae</taxon>
        <taxon>Ixodes</taxon>
    </lineage>
</organism>
<dbReference type="InterPro" id="IPR036397">
    <property type="entry name" value="RNaseH_sf"/>
</dbReference>
<evidence type="ECO:0000256" key="5">
    <source>
        <dbReference type="ARBA" id="ARBA00022722"/>
    </source>
</evidence>
<dbReference type="GO" id="GO:0003676">
    <property type="term" value="F:nucleic acid binding"/>
    <property type="evidence" value="ECO:0007669"/>
    <property type="project" value="InterPro"/>
</dbReference>
<evidence type="ECO:0000256" key="6">
    <source>
        <dbReference type="ARBA" id="ARBA00022759"/>
    </source>
</evidence>
<dbReference type="FunFam" id="3.30.70.270:FF:000020">
    <property type="entry name" value="Transposon Tf2-6 polyprotein-like Protein"/>
    <property type="match status" value="1"/>
</dbReference>
<dbReference type="Gene3D" id="3.10.10.10">
    <property type="entry name" value="HIV Type 1 Reverse Transcriptase, subunit A, domain 1"/>
    <property type="match status" value="1"/>
</dbReference>